<dbReference type="PATRIC" id="fig|1560201.3.peg.3739"/>
<dbReference type="EMBL" id="JRXE01000028">
    <property type="protein sequence ID" value="KOC88100.1"/>
    <property type="molecule type" value="Genomic_DNA"/>
</dbReference>
<dbReference type="GO" id="GO:0003796">
    <property type="term" value="F:lysozyme activity"/>
    <property type="evidence" value="ECO:0007669"/>
    <property type="project" value="InterPro"/>
</dbReference>
<keyword evidence="4" id="KW-1185">Reference proteome</keyword>
<dbReference type="InterPro" id="IPR023347">
    <property type="entry name" value="Lysozyme_dom_sf"/>
</dbReference>
<dbReference type="AlphaFoldDB" id="A0A0L7SYF7"/>
<protein>
    <submittedName>
        <fullName evidence="3">Uncharacterized protein</fullName>
    </submittedName>
</protein>
<sequence>MCHKAAGLKSSQARKFVQVYGPMVGEISHRQQIRLFEISYRIKRDETGRSYLRNTKNQQGATPWHLLNQKIRDVLVDIYYQGTTHAEILCLAAMDNDESKLISPISSNAYYMTFESSRKRIRYLK</sequence>
<evidence type="ECO:0000313" key="4">
    <source>
        <dbReference type="Proteomes" id="UP000037088"/>
    </source>
</evidence>
<evidence type="ECO:0000256" key="2">
    <source>
        <dbReference type="ARBA" id="ARBA00022638"/>
    </source>
</evidence>
<comment type="caution">
    <text evidence="3">The sequence shown here is derived from an EMBL/GenBank/DDBJ whole genome shotgun (WGS) entry which is preliminary data.</text>
</comment>
<reference evidence="3 4" key="1">
    <citation type="journal article" date="2015" name="Int. J. Syst. Evol. Microbiol.">
        <title>Erwinia iniecta sp. nov., isolated from Russian wheat aphids (Diuraphis noxia).</title>
        <authorList>
            <person name="Campillo T."/>
            <person name="Luna E."/>
            <person name="Portier P."/>
            <person name="Fischer-Le Saux M."/>
            <person name="Lapitan N."/>
            <person name="Tisserat N.A."/>
            <person name="Leach J.E."/>
        </authorList>
    </citation>
    <scope>NUCLEOTIDE SEQUENCE [LARGE SCALE GENOMIC DNA]</scope>
    <source>
        <strain evidence="3 4">B120</strain>
    </source>
</reference>
<gene>
    <name evidence="3" type="ORF">NG42_17665</name>
</gene>
<evidence type="ECO:0000256" key="1">
    <source>
        <dbReference type="ARBA" id="ARBA00022529"/>
    </source>
</evidence>
<name>A0A0L7SYF7_9GAMM</name>
<accession>A0A0L7SYF7</accession>
<dbReference type="Proteomes" id="UP000037088">
    <property type="component" value="Unassembled WGS sequence"/>
</dbReference>
<dbReference type="Gene3D" id="1.10.530.40">
    <property type="match status" value="1"/>
</dbReference>
<dbReference type="GO" id="GO:0031640">
    <property type="term" value="P:killing of cells of another organism"/>
    <property type="evidence" value="ECO:0007669"/>
    <property type="project" value="UniProtKB-KW"/>
</dbReference>
<proteinExistence type="predicted"/>
<evidence type="ECO:0000313" key="3">
    <source>
        <dbReference type="EMBL" id="KOC88100.1"/>
    </source>
</evidence>
<keyword evidence="2" id="KW-0081">Bacteriolytic enzyme</keyword>
<organism evidence="3 4">
    <name type="scientific">Winslowiella iniecta</name>
    <dbReference type="NCBI Taxonomy" id="1560201"/>
    <lineage>
        <taxon>Bacteria</taxon>
        <taxon>Pseudomonadati</taxon>
        <taxon>Pseudomonadota</taxon>
        <taxon>Gammaproteobacteria</taxon>
        <taxon>Enterobacterales</taxon>
        <taxon>Erwiniaceae</taxon>
        <taxon>Winslowiella</taxon>
    </lineage>
</organism>
<keyword evidence="1" id="KW-0929">Antimicrobial</keyword>
<dbReference type="GO" id="GO:0042742">
    <property type="term" value="P:defense response to bacterium"/>
    <property type="evidence" value="ECO:0007669"/>
    <property type="project" value="UniProtKB-KW"/>
</dbReference>